<reference evidence="1 2" key="1">
    <citation type="submission" date="2019-02" db="EMBL/GenBank/DDBJ databases">
        <title>Deep-cultivation of Planctomycetes and their phenomic and genomic characterization uncovers novel biology.</title>
        <authorList>
            <person name="Wiegand S."/>
            <person name="Jogler M."/>
            <person name="Boedeker C."/>
            <person name="Pinto D."/>
            <person name="Vollmers J."/>
            <person name="Rivas-Marin E."/>
            <person name="Kohn T."/>
            <person name="Peeters S.H."/>
            <person name="Heuer A."/>
            <person name="Rast P."/>
            <person name="Oberbeckmann S."/>
            <person name="Bunk B."/>
            <person name="Jeske O."/>
            <person name="Meyerdierks A."/>
            <person name="Storesund J.E."/>
            <person name="Kallscheuer N."/>
            <person name="Luecker S."/>
            <person name="Lage O.M."/>
            <person name="Pohl T."/>
            <person name="Merkel B.J."/>
            <person name="Hornburger P."/>
            <person name="Mueller R.-W."/>
            <person name="Bruemmer F."/>
            <person name="Labrenz M."/>
            <person name="Spormann A.M."/>
            <person name="Op den Camp H."/>
            <person name="Overmann J."/>
            <person name="Amann R."/>
            <person name="Jetten M.S.M."/>
            <person name="Mascher T."/>
            <person name="Medema M.H."/>
            <person name="Devos D.P."/>
            <person name="Kaster A.-K."/>
            <person name="Ovreas L."/>
            <person name="Rohde M."/>
            <person name="Galperin M.Y."/>
            <person name="Jogler C."/>
        </authorList>
    </citation>
    <scope>NUCLEOTIDE SEQUENCE [LARGE SCALE GENOMIC DNA]</scope>
    <source>
        <strain evidence="1 2">Pla110</strain>
    </source>
</reference>
<protein>
    <recommendedName>
        <fullName evidence="3">DUF1501 domain-containing protein</fullName>
    </recommendedName>
</protein>
<keyword evidence="2" id="KW-1185">Reference proteome</keyword>
<evidence type="ECO:0000313" key="2">
    <source>
        <dbReference type="Proteomes" id="UP000317178"/>
    </source>
</evidence>
<dbReference type="AlphaFoldDB" id="A0A518CK60"/>
<accession>A0A518CK60</accession>
<organism evidence="1 2">
    <name type="scientific">Polystyrenella longa</name>
    <dbReference type="NCBI Taxonomy" id="2528007"/>
    <lineage>
        <taxon>Bacteria</taxon>
        <taxon>Pseudomonadati</taxon>
        <taxon>Planctomycetota</taxon>
        <taxon>Planctomycetia</taxon>
        <taxon>Planctomycetales</taxon>
        <taxon>Planctomycetaceae</taxon>
        <taxon>Polystyrenella</taxon>
    </lineage>
</organism>
<dbReference type="EMBL" id="CP036281">
    <property type="protein sequence ID" value="QDU79612.1"/>
    <property type="molecule type" value="Genomic_DNA"/>
</dbReference>
<dbReference type="InterPro" id="IPR006311">
    <property type="entry name" value="TAT_signal"/>
</dbReference>
<dbReference type="PANTHER" id="PTHR43737">
    <property type="entry name" value="BLL7424 PROTEIN"/>
    <property type="match status" value="1"/>
</dbReference>
<dbReference type="KEGG" id="plon:Pla110_13230"/>
<name>A0A518CK60_9PLAN</name>
<dbReference type="PANTHER" id="PTHR43737:SF1">
    <property type="entry name" value="DUF1501 DOMAIN-CONTAINING PROTEIN"/>
    <property type="match status" value="1"/>
</dbReference>
<dbReference type="PROSITE" id="PS51318">
    <property type="entry name" value="TAT"/>
    <property type="match status" value="1"/>
</dbReference>
<dbReference type="Pfam" id="PF07394">
    <property type="entry name" value="DUF1501"/>
    <property type="match status" value="1"/>
</dbReference>
<dbReference type="RefSeq" id="WP_144994358.1">
    <property type="nucleotide sequence ID" value="NZ_CP036281.1"/>
</dbReference>
<dbReference type="OrthoDB" id="127333at2"/>
<gene>
    <name evidence="1" type="ORF">Pla110_13230</name>
</gene>
<proteinExistence type="predicted"/>
<evidence type="ECO:0008006" key="3">
    <source>
        <dbReference type="Google" id="ProtNLM"/>
    </source>
</evidence>
<dbReference type="InterPro" id="IPR017850">
    <property type="entry name" value="Alkaline_phosphatase_core_sf"/>
</dbReference>
<dbReference type="SUPFAM" id="SSF53649">
    <property type="entry name" value="Alkaline phosphatase-like"/>
    <property type="match status" value="1"/>
</dbReference>
<dbReference type="Proteomes" id="UP000317178">
    <property type="component" value="Chromosome"/>
</dbReference>
<sequence>MLTFLGRSNRMCDGISRRSFLQVGGFTFGSMAALSLPQILQAEALSGNPRPNSHKAIINIFLAGGAPHQDMWEIKTEAPKEVRGEFSPISTSVPGIQIGECFPKIASMMDKFAIIRSIVGNSGGHDAYQCLSGWPRQHGTAIGGFPSMGSAISKMKGPVHKAMPPHISLSAKTSHTPWSEPGAPGFLGAAHQAFKPNNGGSENLTLNGVTLERLQNRKELLTGLDNLKREVDSTGMLDGVDSFTEAAFGVLTSSKLAEALDLSKEDPEVVARYGDGKPYKYQYDGAPTCNDHLLLARRLVQAGARSVSLSYGRWDSHGDNFGLVRHHGPRLDQAVSALVQDLEEKGMLDDVTVVVWGEFGRTPRINDKAGRDHWPRVNSALLAGGGMKTGQAIGKTNRLGEYPVERPIHFQNVISTLYHNLGIDTMTTTLNDPTGRPQFLVDEREPVEELV</sequence>
<dbReference type="InterPro" id="IPR010869">
    <property type="entry name" value="DUF1501"/>
</dbReference>
<evidence type="ECO:0000313" key="1">
    <source>
        <dbReference type="EMBL" id="QDU79612.1"/>
    </source>
</evidence>